<keyword evidence="3" id="KW-1185">Reference proteome</keyword>
<comment type="caution">
    <text evidence="2">The sequence shown here is derived from an EMBL/GenBank/DDBJ whole genome shotgun (WGS) entry which is preliminary data.</text>
</comment>
<accession>A0A9P6C8T6</accession>
<dbReference type="EMBL" id="MU150434">
    <property type="protein sequence ID" value="KAF9456352.1"/>
    <property type="molecule type" value="Genomic_DNA"/>
</dbReference>
<dbReference type="OrthoDB" id="3257429at2759"/>
<sequence length="60" mass="7349">MSCTHYHCQRHGRIFYNTTLYVLLYEHLHCCFCYNICFVVQITPTQIIYLFLLIWLTLFP</sequence>
<keyword evidence="1" id="KW-0472">Membrane</keyword>
<evidence type="ECO:0000256" key="1">
    <source>
        <dbReference type="SAM" id="Phobius"/>
    </source>
</evidence>
<dbReference type="Proteomes" id="UP000807353">
    <property type="component" value="Unassembled WGS sequence"/>
</dbReference>
<name>A0A9P6C8T6_9AGAR</name>
<keyword evidence="1" id="KW-1133">Transmembrane helix</keyword>
<protein>
    <submittedName>
        <fullName evidence="2">Uncharacterized protein</fullName>
    </submittedName>
</protein>
<reference evidence="2" key="1">
    <citation type="submission" date="2020-11" db="EMBL/GenBank/DDBJ databases">
        <authorList>
            <consortium name="DOE Joint Genome Institute"/>
            <person name="Ahrendt S."/>
            <person name="Riley R."/>
            <person name="Andreopoulos W."/>
            <person name="Labutti K."/>
            <person name="Pangilinan J."/>
            <person name="Ruiz-Duenas F.J."/>
            <person name="Barrasa J.M."/>
            <person name="Sanchez-Garcia M."/>
            <person name="Camarero S."/>
            <person name="Miyauchi S."/>
            <person name="Serrano A."/>
            <person name="Linde D."/>
            <person name="Babiker R."/>
            <person name="Drula E."/>
            <person name="Ayuso-Fernandez I."/>
            <person name="Pacheco R."/>
            <person name="Padilla G."/>
            <person name="Ferreira P."/>
            <person name="Barriuso J."/>
            <person name="Kellner H."/>
            <person name="Castanera R."/>
            <person name="Alfaro M."/>
            <person name="Ramirez L."/>
            <person name="Pisabarro A.G."/>
            <person name="Kuo A."/>
            <person name="Tritt A."/>
            <person name="Lipzen A."/>
            <person name="He G."/>
            <person name="Yan M."/>
            <person name="Ng V."/>
            <person name="Cullen D."/>
            <person name="Martin F."/>
            <person name="Rosso M.-N."/>
            <person name="Henrissat B."/>
            <person name="Hibbett D."/>
            <person name="Martinez A.T."/>
            <person name="Grigoriev I.V."/>
        </authorList>
    </citation>
    <scope>NUCLEOTIDE SEQUENCE</scope>
    <source>
        <strain evidence="2">CBS 247.69</strain>
    </source>
</reference>
<dbReference type="AlphaFoldDB" id="A0A9P6C8T6"/>
<evidence type="ECO:0000313" key="3">
    <source>
        <dbReference type="Proteomes" id="UP000807353"/>
    </source>
</evidence>
<evidence type="ECO:0000313" key="2">
    <source>
        <dbReference type="EMBL" id="KAF9456352.1"/>
    </source>
</evidence>
<gene>
    <name evidence="2" type="ORF">BDZ94DRAFT_1275934</name>
</gene>
<feature type="transmembrane region" description="Helical" evidence="1">
    <location>
        <begin position="32"/>
        <end position="58"/>
    </location>
</feature>
<keyword evidence="1" id="KW-0812">Transmembrane</keyword>
<proteinExistence type="predicted"/>
<organism evidence="2 3">
    <name type="scientific">Collybia nuda</name>
    <dbReference type="NCBI Taxonomy" id="64659"/>
    <lineage>
        <taxon>Eukaryota</taxon>
        <taxon>Fungi</taxon>
        <taxon>Dikarya</taxon>
        <taxon>Basidiomycota</taxon>
        <taxon>Agaricomycotina</taxon>
        <taxon>Agaricomycetes</taxon>
        <taxon>Agaricomycetidae</taxon>
        <taxon>Agaricales</taxon>
        <taxon>Tricholomatineae</taxon>
        <taxon>Clitocybaceae</taxon>
        <taxon>Collybia</taxon>
    </lineage>
</organism>